<dbReference type="Pfam" id="PF02089">
    <property type="entry name" value="Palm_thioest"/>
    <property type="match status" value="1"/>
</dbReference>
<dbReference type="OrthoDB" id="556502at2"/>
<accession>D5CUI6</accession>
<dbReference type="EMBL" id="CP001965">
    <property type="protein sequence ID" value="ADE12373.1"/>
    <property type="molecule type" value="Genomic_DNA"/>
</dbReference>
<evidence type="ECO:0000313" key="1">
    <source>
        <dbReference type="EMBL" id="ADE12373.1"/>
    </source>
</evidence>
<evidence type="ECO:0000313" key="2">
    <source>
        <dbReference type="Proteomes" id="UP000001625"/>
    </source>
</evidence>
<proteinExistence type="predicted"/>
<dbReference type="AlphaFoldDB" id="D5CUI6"/>
<dbReference type="SUPFAM" id="SSF53474">
    <property type="entry name" value="alpha/beta-Hydrolases"/>
    <property type="match status" value="1"/>
</dbReference>
<organism evidence="1 2">
    <name type="scientific">Sideroxydans lithotrophicus (strain ES-1)</name>
    <dbReference type="NCBI Taxonomy" id="580332"/>
    <lineage>
        <taxon>Bacteria</taxon>
        <taxon>Pseudomonadati</taxon>
        <taxon>Pseudomonadota</taxon>
        <taxon>Betaproteobacteria</taxon>
        <taxon>Nitrosomonadales</taxon>
        <taxon>Gallionellaceae</taxon>
        <taxon>Sideroxydans</taxon>
    </lineage>
</organism>
<reference evidence="1 2" key="1">
    <citation type="submission" date="2010-03" db="EMBL/GenBank/DDBJ databases">
        <title>Complete sequence of Sideroxydans lithotrophicus ES-1.</title>
        <authorList>
            <consortium name="US DOE Joint Genome Institute"/>
            <person name="Lucas S."/>
            <person name="Copeland A."/>
            <person name="Lapidus A."/>
            <person name="Cheng J.-F."/>
            <person name="Bruce D."/>
            <person name="Goodwin L."/>
            <person name="Pitluck S."/>
            <person name="Munk A.C."/>
            <person name="Detter J.C."/>
            <person name="Han C."/>
            <person name="Tapia R."/>
            <person name="Larimer F."/>
            <person name="Land M."/>
            <person name="Hauser L."/>
            <person name="Kyrpides N."/>
            <person name="Ivanova N."/>
            <person name="Emerson D."/>
            <person name="Woyke T."/>
        </authorList>
    </citation>
    <scope>NUCLEOTIDE SEQUENCE [LARGE SCALE GENOMIC DNA]</scope>
    <source>
        <strain evidence="1 2">ES-1</strain>
    </source>
</reference>
<dbReference type="RefSeq" id="WP_013030271.1">
    <property type="nucleotide sequence ID" value="NC_013959.1"/>
</dbReference>
<dbReference type="Proteomes" id="UP000001625">
    <property type="component" value="Chromosome"/>
</dbReference>
<dbReference type="PANTHER" id="PTHR37946">
    <property type="entry name" value="SLL1969 PROTEIN"/>
    <property type="match status" value="1"/>
</dbReference>
<dbReference type="KEGG" id="slt:Slit_2145"/>
<dbReference type="STRING" id="580332.Slit_2145"/>
<dbReference type="eggNOG" id="COG1075">
    <property type="taxonomic scope" value="Bacteria"/>
</dbReference>
<dbReference type="HOGENOM" id="CLU_867731_0_0_4"/>
<protein>
    <submittedName>
        <fullName evidence="1">PGAP1 family protein</fullName>
    </submittedName>
</protein>
<sequence>MRALVASIIVCSILDLSGCATTSHDPALLTFDQSRLPPADLSLTIPGLGPCTNNPDRTLHLNSQQPVTVLVHGCRGSTGNFRALAEVMAFQGQQTACFDYDDRDSLMRSSAQLAASLDALARQMHDKQITVIGHSQGALISRKALVAERPDPMQDQQAQLRLVTISGPFSGIASAETCGSPSLLWRVVTLGMVKQVCQLISGDKWFEITSASDFIREPGKLRDQVQSYLKIDTDERGACYRDKEGNCIEKDYTFSLAEQYYPPVDHAPLVKNVEVKAGHVEIVGDQRVAPVKLIAILQQNGILNRTEPQRSAAFDLLLAKLYVHDN</sequence>
<dbReference type="PANTHER" id="PTHR37946:SF1">
    <property type="entry name" value="SLL1969 PROTEIN"/>
    <property type="match status" value="1"/>
</dbReference>
<dbReference type="InterPro" id="IPR029058">
    <property type="entry name" value="AB_hydrolase_fold"/>
</dbReference>
<keyword evidence="2" id="KW-1185">Reference proteome</keyword>
<name>D5CUI6_SIDLE</name>
<dbReference type="Gene3D" id="3.40.50.1820">
    <property type="entry name" value="alpha/beta hydrolase"/>
    <property type="match status" value="1"/>
</dbReference>
<gene>
    <name evidence="1" type="ordered locus">Slit_2145</name>
</gene>